<proteinExistence type="predicted"/>
<feature type="non-terminal residue" evidence="3">
    <location>
        <position position="1"/>
    </location>
</feature>
<evidence type="ECO:0000313" key="4">
    <source>
        <dbReference type="Proteomes" id="UP000295758"/>
    </source>
</evidence>
<protein>
    <submittedName>
        <fullName evidence="3">Dynamin family protein</fullName>
    </submittedName>
</protein>
<evidence type="ECO:0000259" key="2">
    <source>
        <dbReference type="Pfam" id="PF00350"/>
    </source>
</evidence>
<organism evidence="3 4">
    <name type="scientific">Halanaerobium congolense</name>
    <dbReference type="NCBI Taxonomy" id="54121"/>
    <lineage>
        <taxon>Bacteria</taxon>
        <taxon>Bacillati</taxon>
        <taxon>Bacillota</taxon>
        <taxon>Clostridia</taxon>
        <taxon>Halanaerobiales</taxon>
        <taxon>Halanaerobiaceae</taxon>
        <taxon>Halanaerobium</taxon>
    </lineage>
</organism>
<reference evidence="3 4" key="1">
    <citation type="submission" date="2019-03" db="EMBL/GenBank/DDBJ databases">
        <title>Deep subsurface shale carbon reservoir microbial communities from Ohio and West Virginia, USA.</title>
        <authorList>
            <person name="Wrighton K."/>
        </authorList>
    </citation>
    <scope>NUCLEOTIDE SEQUENCE [LARGE SCALE GENOMIC DNA]</scope>
    <source>
        <strain evidence="3 4">UTICA-S4D12</strain>
    </source>
</reference>
<feature type="domain" description="Dynamin N-terminal" evidence="2">
    <location>
        <begin position="91"/>
        <end position="277"/>
    </location>
</feature>
<dbReference type="Proteomes" id="UP000295758">
    <property type="component" value="Unassembled WGS sequence"/>
</dbReference>
<dbReference type="EMBL" id="SOAA01000071">
    <property type="protein sequence ID" value="TDS24356.1"/>
    <property type="molecule type" value="Genomic_DNA"/>
</dbReference>
<dbReference type="Gene3D" id="3.40.50.300">
    <property type="entry name" value="P-loop containing nucleotide triphosphate hydrolases"/>
    <property type="match status" value="1"/>
</dbReference>
<evidence type="ECO:0000313" key="3">
    <source>
        <dbReference type="EMBL" id="TDS24356.1"/>
    </source>
</evidence>
<dbReference type="InterPro" id="IPR051943">
    <property type="entry name" value="TRAFAC_Dynamin-like_GTPase"/>
</dbReference>
<dbReference type="PANTHER" id="PTHR43681:SF1">
    <property type="entry name" value="SARCALUMENIN"/>
    <property type="match status" value="1"/>
</dbReference>
<keyword evidence="1" id="KW-0175">Coiled coil</keyword>
<dbReference type="SUPFAM" id="SSF52540">
    <property type="entry name" value="P-loop containing nucleoside triphosphate hydrolases"/>
    <property type="match status" value="1"/>
</dbReference>
<evidence type="ECO:0000256" key="1">
    <source>
        <dbReference type="SAM" id="Coils"/>
    </source>
</evidence>
<dbReference type="PANTHER" id="PTHR43681">
    <property type="entry name" value="TRANSMEMBRANE GTPASE FZO"/>
    <property type="match status" value="1"/>
</dbReference>
<dbReference type="InterPro" id="IPR027417">
    <property type="entry name" value="P-loop_NTPase"/>
</dbReference>
<sequence>DKSIIQEMVLRWYTFRLAEHYFWYTFSLAYANEVELDEKIQWNETLQKHADILNKSKLILNEKELADYAFESLFEETGEFIRKAKTKEFHIAFVGAIKAGKSTLINSFLGRNLASISVTPETAALTKFRASKDKDYIKLKFYNKKEWTNLWKSIDDSQSDIFKREYLALEADKIKDKWVGADDKKLCFEDQEEFKEAIKKWTSSKKAAHYFVKEVEIGLKDFSLPERVVFIDTPGLDDPVEYRSKITREYIDKANAVLVCIQADAMTGQELSTIYRVFSNTAHNPAKVYIIGTKLDNLNKPLIDWKEQQREWLKRLEEDACYGDQELAKNNLLSVSAYMYNMLKQYDNLSEDIIDYELEPMTKKFRVKNIETNFSKLFELTNVAKIKDKIKNEIINKHETIFLNDLTEHYENIKFDLVNVFQNIKSENQELLQITDEDIQEIKNKKIESLNRLKESKKEKEELEETLGEIRRFTQKRAQELSNFIVDLL</sequence>
<dbReference type="InterPro" id="IPR045063">
    <property type="entry name" value="Dynamin_N"/>
</dbReference>
<comment type="caution">
    <text evidence="3">The sequence shown here is derived from an EMBL/GenBank/DDBJ whole genome shotgun (WGS) entry which is preliminary data.</text>
</comment>
<dbReference type="AlphaFoldDB" id="A0A4R7DX55"/>
<name>A0A4R7DX55_9FIRM</name>
<dbReference type="RefSeq" id="WP_133618580.1">
    <property type="nucleotide sequence ID" value="NZ_SOAA01000071.1"/>
</dbReference>
<accession>A0A4R7DX55</accession>
<feature type="coiled-coil region" evidence="1">
    <location>
        <begin position="439"/>
        <end position="476"/>
    </location>
</feature>
<gene>
    <name evidence="3" type="ORF">BY453_1713</name>
</gene>
<dbReference type="Pfam" id="PF00350">
    <property type="entry name" value="Dynamin_N"/>
    <property type="match status" value="1"/>
</dbReference>